<dbReference type="OrthoDB" id="10267139at2759"/>
<accession>W3VN57</accession>
<protein>
    <submittedName>
        <fullName evidence="2">Uncharacterized protein</fullName>
    </submittedName>
</protein>
<evidence type="ECO:0000256" key="1">
    <source>
        <dbReference type="SAM" id="MobiDB-lite"/>
    </source>
</evidence>
<dbReference type="InterPro" id="IPR002882">
    <property type="entry name" value="CofD"/>
</dbReference>
<feature type="region of interest" description="Disordered" evidence="1">
    <location>
        <begin position="520"/>
        <end position="584"/>
    </location>
</feature>
<dbReference type="EMBL" id="AWNI01000009">
    <property type="protein sequence ID" value="ETS63093.1"/>
    <property type="molecule type" value="Genomic_DNA"/>
</dbReference>
<proteinExistence type="predicted"/>
<reference evidence="2 3" key="1">
    <citation type="journal article" date="2014" name="Genome Announc.">
        <title>Genome sequence of the basidiomycetous fungus Pseudozyma aphidis DSM70725, an efficient producer of biosurfactant mannosylerythritol lipids.</title>
        <authorList>
            <person name="Lorenz S."/>
            <person name="Guenther M."/>
            <person name="Grumaz C."/>
            <person name="Rupp S."/>
            <person name="Zibek S."/>
            <person name="Sohn K."/>
        </authorList>
    </citation>
    <scope>NUCLEOTIDE SEQUENCE [LARGE SCALE GENOMIC DNA]</scope>
    <source>
        <strain evidence="3">ATCC 32657 / CBS 517.83 / DSM 70725 / JCM 10318 / NBRC 10182 / NRRL Y-7954 / St-0401</strain>
    </source>
</reference>
<comment type="caution">
    <text evidence="2">The sequence shown here is derived from an EMBL/GenBank/DDBJ whole genome shotgun (WGS) entry which is preliminary data.</text>
</comment>
<feature type="compositionally biased region" description="Low complexity" evidence="1">
    <location>
        <begin position="155"/>
        <end position="169"/>
    </location>
</feature>
<sequence length="778" mass="83320">MGGTFFRMVRRSRRAEYVGIAAEMDTPFPRDVATRSRWVELGQCHVELSGSIRTLHCYILRNIPLHPHHDAEGNALAFHLERAGLEASMLAEPSAKDDDRLSVTAIADAELDSTGAGSPPSTTLEELALSDHGDEHASPAANPHGQAPDARPTEPADASHPARAAAASRSQLDSALGGVLVISGGSGYNDLVGATPGATYVMPISDNGGSSSEIIRVLGGPSIGDIRSRLNRLIPTPARHDSAAAPSNDAIHKLLAYRLPSHGSSREIKQEWMDILEGRHRLWRGIEPERKEVIRGFLVHFESEVLRRAHRHFNFRGGSIGNFFLAAAQKFFRSIQSAIFLFAATTQIDTSSFASKVLPVINTNHTATIAAELQDGDIIVGQCEISHPSPKASDRAASQMEKSGSLASQPPGTPSSAVFDARAAQTLLGDGGPLTPGFGPPAHYHVTEPFESNYTSMSGSVDMLRMGTSESEARPSAAAAARQYGASATPLRTGAGPSPLFAQLVDERAAAYAAQVRKGRTTVGNHKDGLDPEDDDQDSQDGNDPTDSPRDSSAAEDDPTDARHSVPELGWSHQQGGAKKLARSARREQTGNIIFSKSDDAAEPALASPIRRILYVNAYRNEIHPAPNPAFVGALGRCQTLIYSCGSLWTSIIPCLALRSIGTTIATSTKLRYKVLLLNTIHDRETRGMDALDFVSAICDSLNHSDQPELADAQAYTPNQFITHIVYFPAASIAVDTHRLNKMGITCIPAASTTSKNGTPIFDQDALTAALHHITRQT</sequence>
<dbReference type="AlphaFoldDB" id="W3VN57"/>
<dbReference type="PANTHER" id="PTHR31240">
    <property type="entry name" value="MATERNAL EFFECT EMBRYO ARREST 18"/>
    <property type="match status" value="1"/>
</dbReference>
<dbReference type="Proteomes" id="UP000019462">
    <property type="component" value="Unassembled WGS sequence"/>
</dbReference>
<dbReference type="Gene3D" id="3.40.50.10680">
    <property type="entry name" value="CofD-like domains"/>
    <property type="match status" value="2"/>
</dbReference>
<dbReference type="PANTHER" id="PTHR31240:SF0">
    <property type="entry name" value="MATERNAL EFFECT EMBRYO ARREST 18"/>
    <property type="match status" value="1"/>
</dbReference>
<dbReference type="InterPro" id="IPR038136">
    <property type="entry name" value="CofD-like_dom_sf"/>
</dbReference>
<gene>
    <name evidence="2" type="ORF">PaG_02870</name>
</gene>
<feature type="compositionally biased region" description="Polar residues" evidence="1">
    <location>
        <begin position="400"/>
        <end position="416"/>
    </location>
</feature>
<name>W3VN57_MOEAP</name>
<dbReference type="Pfam" id="PF01933">
    <property type="entry name" value="CofD"/>
    <property type="match status" value="1"/>
</dbReference>
<keyword evidence="3" id="KW-1185">Reference proteome</keyword>
<dbReference type="SUPFAM" id="SSF142338">
    <property type="entry name" value="CofD-like"/>
    <property type="match status" value="1"/>
</dbReference>
<evidence type="ECO:0000313" key="3">
    <source>
        <dbReference type="Proteomes" id="UP000019462"/>
    </source>
</evidence>
<dbReference type="HOGENOM" id="CLU_019029_3_0_1"/>
<feature type="region of interest" description="Disordered" evidence="1">
    <location>
        <begin position="387"/>
        <end position="417"/>
    </location>
</feature>
<dbReference type="GO" id="GO:0043743">
    <property type="term" value="F:LPPG:FO 2-phospho-L-lactate transferase activity"/>
    <property type="evidence" value="ECO:0007669"/>
    <property type="project" value="InterPro"/>
</dbReference>
<organism evidence="2 3">
    <name type="scientific">Moesziomyces aphidis</name>
    <name type="common">Pseudozyma aphidis</name>
    <dbReference type="NCBI Taxonomy" id="84754"/>
    <lineage>
        <taxon>Eukaryota</taxon>
        <taxon>Fungi</taxon>
        <taxon>Dikarya</taxon>
        <taxon>Basidiomycota</taxon>
        <taxon>Ustilaginomycotina</taxon>
        <taxon>Ustilaginomycetes</taxon>
        <taxon>Ustilaginales</taxon>
        <taxon>Ustilaginaceae</taxon>
        <taxon>Moesziomyces</taxon>
    </lineage>
</organism>
<feature type="region of interest" description="Disordered" evidence="1">
    <location>
        <begin position="131"/>
        <end position="169"/>
    </location>
</feature>
<feature type="compositionally biased region" description="Acidic residues" evidence="1">
    <location>
        <begin position="531"/>
        <end position="541"/>
    </location>
</feature>
<evidence type="ECO:0000313" key="2">
    <source>
        <dbReference type="EMBL" id="ETS63093.1"/>
    </source>
</evidence>